<organism evidence="1 2">
    <name type="scientific">Clostridium weizhouense</name>
    <dbReference type="NCBI Taxonomy" id="2859781"/>
    <lineage>
        <taxon>Bacteria</taxon>
        <taxon>Bacillati</taxon>
        <taxon>Bacillota</taxon>
        <taxon>Clostridia</taxon>
        <taxon>Eubacteriales</taxon>
        <taxon>Clostridiaceae</taxon>
        <taxon>Clostridium</taxon>
    </lineage>
</organism>
<dbReference type="RefSeq" id="WP_219780056.1">
    <property type="nucleotide sequence ID" value="NZ_JAHXPT010000008.1"/>
</dbReference>
<evidence type="ECO:0000313" key="1">
    <source>
        <dbReference type="EMBL" id="MBW6410592.1"/>
    </source>
</evidence>
<comment type="caution">
    <text evidence="1">The sequence shown here is derived from an EMBL/GenBank/DDBJ whole genome shotgun (WGS) entry which is preliminary data.</text>
</comment>
<gene>
    <name evidence="1" type="ORF">KYD98_10840</name>
</gene>
<evidence type="ECO:0000313" key="2">
    <source>
        <dbReference type="Proteomes" id="UP001519921"/>
    </source>
</evidence>
<proteinExistence type="predicted"/>
<dbReference type="Proteomes" id="UP001519921">
    <property type="component" value="Unassembled WGS sequence"/>
</dbReference>
<name>A0ABS7APP8_9CLOT</name>
<reference evidence="1 2" key="1">
    <citation type="submission" date="2021-07" db="EMBL/GenBank/DDBJ databases">
        <title>Clostridium weizhouense sp. nov., an anaerobic bacterium isolated from activated sludge of Petroleum wastewater.</title>
        <authorList>
            <person name="Li Q."/>
        </authorList>
    </citation>
    <scope>NUCLEOTIDE SEQUENCE [LARGE SCALE GENOMIC DNA]</scope>
    <source>
        <strain evidence="1 2">YB-6</strain>
    </source>
</reference>
<accession>A0ABS7APP8</accession>
<keyword evidence="2" id="KW-1185">Reference proteome</keyword>
<dbReference type="EMBL" id="JAHXPT010000008">
    <property type="protein sequence ID" value="MBW6410592.1"/>
    <property type="molecule type" value="Genomic_DNA"/>
</dbReference>
<protein>
    <submittedName>
        <fullName evidence="1">Uncharacterized protein</fullName>
    </submittedName>
</protein>
<sequence>MKNIIKKIIPICIIGVVCLIGFPALKGDKDIPLAEMEGIKIEVGKTTVKEVLDKGFTIKDSEIYEPVKSIPGNKYTLSIASFEKDGKEYGSFSVANTSAVEKNIEDCLITSITYYYTHDSYYQDASVKGIVPKDLTLEQLKEKLGTPDDEYDDEIVYRSESKKYTSRFGFDKDGKLTKSKVEVDEHSL</sequence>